<name>A0A344UQ06_9ACTN</name>
<evidence type="ECO:0000313" key="4">
    <source>
        <dbReference type="Proteomes" id="UP000251995"/>
    </source>
</evidence>
<feature type="domain" description="Peptidase C39-like" evidence="2">
    <location>
        <begin position="237"/>
        <end position="376"/>
    </location>
</feature>
<dbReference type="KEGG" id="acij:JS278_00157"/>
<dbReference type="OrthoDB" id="9789941at2"/>
<feature type="region of interest" description="Disordered" evidence="1">
    <location>
        <begin position="44"/>
        <end position="63"/>
    </location>
</feature>
<dbReference type="Proteomes" id="UP000251995">
    <property type="component" value="Chromosome"/>
</dbReference>
<dbReference type="AlphaFoldDB" id="A0A344UQ06"/>
<keyword evidence="4" id="KW-1185">Reference proteome</keyword>
<evidence type="ECO:0000256" key="1">
    <source>
        <dbReference type="SAM" id="MobiDB-lite"/>
    </source>
</evidence>
<reference evidence="3 4" key="1">
    <citation type="submission" date="2017-12" db="EMBL/GenBank/DDBJ databases">
        <title>The whole genome sequence of the Acidipropionibacterium virtanenii sp. nov. type strain JS278.</title>
        <authorList>
            <person name="Laine P."/>
            <person name="Deptula P."/>
            <person name="Varmanen P."/>
            <person name="Auvinen P."/>
        </authorList>
    </citation>
    <scope>NUCLEOTIDE SEQUENCE [LARGE SCALE GENOMIC DNA]</scope>
    <source>
        <strain evidence="3 4">JS278</strain>
    </source>
</reference>
<feature type="region of interest" description="Disordered" evidence="1">
    <location>
        <begin position="205"/>
        <end position="232"/>
    </location>
</feature>
<dbReference type="InterPro" id="IPR039564">
    <property type="entry name" value="Peptidase_C39-like"/>
</dbReference>
<protein>
    <recommendedName>
        <fullName evidence="2">Peptidase C39-like domain-containing protein</fullName>
    </recommendedName>
</protein>
<dbReference type="Pfam" id="PF13529">
    <property type="entry name" value="Peptidase_C39_2"/>
    <property type="match status" value="1"/>
</dbReference>
<accession>A0A344UQ06</accession>
<sequence length="427" mass="45855">MTSSRLTEFHAWAAHPRQGWEAFCAGRWDSTGPRDFSDPFVDETDGSVVRGQSPPVRYETTTWTSPWHRPPFASQEVIVSFNATTPGHSWIEVQIQVTTRQTETTGTVAAERTALEPSCPSRWFTMARWCQELPNPRDPDQGGAIHRAGVDGQADQNARVDTDTLFAAEGRAVTAYRLRAVLLYPRGAPERPAITLLGAAATSLPRDAPVEAPGDTGPAGSTDPTSPAGPAAGLELAVRPLSQMVHRGVSPQYGGGGESWCSPTSVAMAMGYHGVIDPVDAVVPQTARGTWDHAYRGAGNWAFSAAHAAAHGLEAFVTRLPDLRALEEFIVAGIPVVVSASFRAAELDGAGYSTDGHLMLVTGFTASGDVIVNDPASHEEPSDEHVRTVYRRDQFERVWLNGSRGVVYIIAPPGTPLPPHPDRRSQA</sequence>
<evidence type="ECO:0000259" key="2">
    <source>
        <dbReference type="Pfam" id="PF13529"/>
    </source>
</evidence>
<dbReference type="EMBL" id="CP025198">
    <property type="protein sequence ID" value="AXE37354.1"/>
    <property type="molecule type" value="Genomic_DNA"/>
</dbReference>
<dbReference type="Gene3D" id="3.90.70.10">
    <property type="entry name" value="Cysteine proteinases"/>
    <property type="match status" value="1"/>
</dbReference>
<proteinExistence type="predicted"/>
<dbReference type="RefSeq" id="WP_114043518.1">
    <property type="nucleotide sequence ID" value="NZ_CP025198.1"/>
</dbReference>
<evidence type="ECO:0000313" key="3">
    <source>
        <dbReference type="EMBL" id="AXE37354.1"/>
    </source>
</evidence>
<gene>
    <name evidence="3" type="ORF">JS278_00157</name>
</gene>
<organism evidence="3 4">
    <name type="scientific">Acidipropionibacterium virtanenii</name>
    <dbReference type="NCBI Taxonomy" id="2057246"/>
    <lineage>
        <taxon>Bacteria</taxon>
        <taxon>Bacillati</taxon>
        <taxon>Actinomycetota</taxon>
        <taxon>Actinomycetes</taxon>
        <taxon>Propionibacteriales</taxon>
        <taxon>Propionibacteriaceae</taxon>
        <taxon>Acidipropionibacterium</taxon>
    </lineage>
</organism>